<keyword evidence="2" id="KW-1185">Reference proteome</keyword>
<dbReference type="BioCyc" id="CAULO:CC2247-MONOMER"/>
<gene>
    <name evidence="1" type="ordered locus">CC_2247</name>
</gene>
<reference evidence="1 2" key="1">
    <citation type="journal article" date="2001" name="Proc. Natl. Acad. Sci. U.S.A.">
        <title>Complete genome sequence of Caulobacter crescentus.</title>
        <authorList>
            <person name="Nierman W.C."/>
            <person name="Feldblyum T.V."/>
            <person name="Laub M.T."/>
            <person name="Paulsen I.T."/>
            <person name="Nelson K.E."/>
            <person name="Eisen J.A."/>
            <person name="Heidelberg J.F."/>
            <person name="Alley M.R."/>
            <person name="Ohta N."/>
            <person name="Maddock J.R."/>
            <person name="Potocka I."/>
            <person name="Nelson W.C."/>
            <person name="Newton A."/>
            <person name="Stephens C."/>
            <person name="Phadke N.D."/>
            <person name="Ely B."/>
            <person name="DeBoy R.T."/>
            <person name="Dodson R.J."/>
            <person name="Durkin A.S."/>
            <person name="Gwinn M.L."/>
            <person name="Haft D.H."/>
            <person name="Kolonay J.F."/>
            <person name="Smit J."/>
            <person name="Craven M.B."/>
            <person name="Khouri H."/>
            <person name="Shetty J."/>
            <person name="Berry K."/>
            <person name="Utterback T."/>
            <person name="Tran K."/>
            <person name="Wolf A."/>
            <person name="Vamathevan J."/>
            <person name="Ermolaeva M."/>
            <person name="White O."/>
            <person name="Salzberg S.L."/>
            <person name="Venter J.C."/>
            <person name="Shapiro L."/>
            <person name="Fraser C.M."/>
        </authorList>
    </citation>
    <scope>NUCLEOTIDE SEQUENCE [LARGE SCALE GENOMIC DNA]</scope>
    <source>
        <strain evidence="2">ATCC 19089 / CB15</strain>
    </source>
</reference>
<protein>
    <recommendedName>
        <fullName evidence="3">DUF2093 domain-containing protein</fullName>
    </recommendedName>
</protein>
<dbReference type="EnsemblBacteria" id="AAK24218">
    <property type="protein sequence ID" value="AAK24218"/>
    <property type="gene ID" value="CC_2247"/>
</dbReference>
<name>Q9A648_CAUVC</name>
<accession>Q9A648</accession>
<dbReference type="PIR" id="F87527">
    <property type="entry name" value="F87527"/>
</dbReference>
<dbReference type="EMBL" id="AE005673">
    <property type="protein sequence ID" value="AAK24218.1"/>
    <property type="molecule type" value="Genomic_DNA"/>
</dbReference>
<dbReference type="HOGENOM" id="CLU_3181626_0_0_5"/>
<proteinExistence type="predicted"/>
<evidence type="ECO:0000313" key="1">
    <source>
        <dbReference type="EMBL" id="AAK24218.1"/>
    </source>
</evidence>
<dbReference type="InterPro" id="IPR018661">
    <property type="entry name" value="DUF2093"/>
</dbReference>
<dbReference type="Pfam" id="PF09866">
    <property type="entry name" value="DUF2093"/>
    <property type="match status" value="1"/>
</dbReference>
<sequence>MLSPGRFVLCAVSNKQIPLEALRYWSPEHQEAYAGPAEALKRWQGA</sequence>
<dbReference type="Proteomes" id="UP000001816">
    <property type="component" value="Chromosome"/>
</dbReference>
<dbReference type="SMR" id="Q9A648"/>
<dbReference type="KEGG" id="ccr:CC_2247"/>
<organism evidence="1 2">
    <name type="scientific">Caulobacter vibrioides (strain ATCC 19089 / CIP 103742 / CB 15)</name>
    <name type="common">Caulobacter crescentus</name>
    <dbReference type="NCBI Taxonomy" id="190650"/>
    <lineage>
        <taxon>Bacteria</taxon>
        <taxon>Pseudomonadati</taxon>
        <taxon>Pseudomonadota</taxon>
        <taxon>Alphaproteobacteria</taxon>
        <taxon>Caulobacterales</taxon>
        <taxon>Caulobacteraceae</taxon>
        <taxon>Caulobacter</taxon>
    </lineage>
</organism>
<dbReference type="AlphaFoldDB" id="Q9A648"/>
<dbReference type="PATRIC" id="fig|190650.5.peg.2265"/>
<dbReference type="eggNOG" id="COG3908">
    <property type="taxonomic scope" value="Bacteria"/>
</dbReference>
<evidence type="ECO:0000313" key="2">
    <source>
        <dbReference type="Proteomes" id="UP000001816"/>
    </source>
</evidence>
<evidence type="ECO:0008006" key="3">
    <source>
        <dbReference type="Google" id="ProtNLM"/>
    </source>
</evidence>
<dbReference type="STRING" id="190650.CC_2247"/>